<reference evidence="2" key="1">
    <citation type="journal article" date="2014" name="Int. J. Syst. Evol. Microbiol.">
        <title>Complete genome sequence of Corynebacterium casei LMG S-19264T (=DSM 44701T), isolated from a smear-ripened cheese.</title>
        <authorList>
            <consortium name="US DOE Joint Genome Institute (JGI-PGF)"/>
            <person name="Walter F."/>
            <person name="Albersmeier A."/>
            <person name="Kalinowski J."/>
            <person name="Ruckert C."/>
        </authorList>
    </citation>
    <scope>NUCLEOTIDE SEQUENCE</scope>
    <source>
        <strain evidence="2">JCM 13919</strain>
    </source>
</reference>
<evidence type="ECO:0000313" key="3">
    <source>
        <dbReference type="Proteomes" id="UP000630149"/>
    </source>
</evidence>
<evidence type="ECO:0000256" key="1">
    <source>
        <dbReference type="SAM" id="SignalP"/>
    </source>
</evidence>
<accession>A0A917ND05</accession>
<reference evidence="2" key="2">
    <citation type="submission" date="2020-09" db="EMBL/GenBank/DDBJ databases">
        <authorList>
            <person name="Sun Q."/>
            <person name="Ohkuma M."/>
        </authorList>
    </citation>
    <scope>NUCLEOTIDE SEQUENCE</scope>
    <source>
        <strain evidence="2">JCM 13919</strain>
    </source>
</reference>
<proteinExistence type="predicted"/>
<comment type="caution">
    <text evidence="2">The sequence shown here is derived from an EMBL/GenBank/DDBJ whole genome shotgun (WGS) entry which is preliminary data.</text>
</comment>
<dbReference type="AlphaFoldDB" id="A0A917ND05"/>
<gene>
    <name evidence="2" type="ORF">GCM10007966_16330</name>
</gene>
<dbReference type="RefSeq" id="WP_131776392.1">
    <property type="nucleotide sequence ID" value="NZ_BMOB01000007.1"/>
</dbReference>
<keyword evidence="1" id="KW-0732">Signal</keyword>
<dbReference type="OrthoDB" id="5653145at2"/>
<sequence>MTSQISIKMIALLAMLWLSFLICTTANAHKGYLLVEEIELAPCDNNVAYVYKVSPCRYRYWTKWNPINPYCLKRCLVDSWHYVIQCETRCS</sequence>
<feature type="signal peptide" evidence="1">
    <location>
        <begin position="1"/>
        <end position="28"/>
    </location>
</feature>
<feature type="chain" id="PRO_5037080818" evidence="1">
    <location>
        <begin position="29"/>
        <end position="91"/>
    </location>
</feature>
<evidence type="ECO:0000313" key="2">
    <source>
        <dbReference type="EMBL" id="GGI88301.1"/>
    </source>
</evidence>
<dbReference type="EMBL" id="BMOB01000007">
    <property type="protein sequence ID" value="GGI88301.1"/>
    <property type="molecule type" value="Genomic_DNA"/>
</dbReference>
<dbReference type="Proteomes" id="UP000630149">
    <property type="component" value="Unassembled WGS sequence"/>
</dbReference>
<protein>
    <submittedName>
        <fullName evidence="2">Uncharacterized protein</fullName>
    </submittedName>
</protein>
<keyword evidence="3" id="KW-1185">Reference proteome</keyword>
<organism evidence="2 3">
    <name type="scientific">Legionella impletisoli</name>
    <dbReference type="NCBI Taxonomy" id="343510"/>
    <lineage>
        <taxon>Bacteria</taxon>
        <taxon>Pseudomonadati</taxon>
        <taxon>Pseudomonadota</taxon>
        <taxon>Gammaproteobacteria</taxon>
        <taxon>Legionellales</taxon>
        <taxon>Legionellaceae</taxon>
        <taxon>Legionella</taxon>
    </lineage>
</organism>
<name>A0A917ND05_9GAMM</name>